<name>A0A2N5C7Y2_9BURK</name>
<feature type="signal peptide" evidence="1">
    <location>
        <begin position="1"/>
        <end position="26"/>
    </location>
</feature>
<dbReference type="Proteomes" id="UP000234341">
    <property type="component" value="Unassembled WGS sequence"/>
</dbReference>
<dbReference type="RefSeq" id="WP_101683679.1">
    <property type="nucleotide sequence ID" value="NZ_PJRP01000012.1"/>
</dbReference>
<reference evidence="2 3" key="1">
    <citation type="submission" date="2017-12" db="EMBL/GenBank/DDBJ databases">
        <title>Genome sequence of the active heterotrophic nitrifier-denitrifier, Cupriavidus pauculus UM1.</title>
        <authorList>
            <person name="Putonti C."/>
            <person name="Castignetti D."/>
        </authorList>
    </citation>
    <scope>NUCLEOTIDE SEQUENCE [LARGE SCALE GENOMIC DNA]</scope>
    <source>
        <strain evidence="2 3">UM1</strain>
    </source>
</reference>
<proteinExistence type="predicted"/>
<feature type="chain" id="PRO_5014833816" description="Copper resistance protein CopQ" evidence="1">
    <location>
        <begin position="27"/>
        <end position="156"/>
    </location>
</feature>
<evidence type="ECO:0000256" key="1">
    <source>
        <dbReference type="SAM" id="SignalP"/>
    </source>
</evidence>
<evidence type="ECO:0000313" key="2">
    <source>
        <dbReference type="EMBL" id="PLP98290.1"/>
    </source>
</evidence>
<organism evidence="2 3">
    <name type="scientific">Cupriavidus pauculus</name>
    <dbReference type="NCBI Taxonomy" id="82633"/>
    <lineage>
        <taxon>Bacteria</taxon>
        <taxon>Pseudomonadati</taxon>
        <taxon>Pseudomonadota</taxon>
        <taxon>Betaproteobacteria</taxon>
        <taxon>Burkholderiales</taxon>
        <taxon>Burkholderiaceae</taxon>
        <taxon>Cupriavidus</taxon>
    </lineage>
</organism>
<sequence>MSRRFTLSLLSTTALALGLAAGGAHASGPRDSTHAGDRYGYSFRMDARDVFTDGARTGRFDTFSEGARVVAPTTREIDNDRSLSGMDLRGVSAEPSRMIDVYTDGALAGMDRSGVSAEPSRTIDVYTDGALAGMDRSGVSAEPSRTIDVYTDGALA</sequence>
<gene>
    <name evidence="2" type="ORF">CYJ10_22570</name>
</gene>
<keyword evidence="1" id="KW-0732">Signal</keyword>
<dbReference type="AlphaFoldDB" id="A0A2N5C7Y2"/>
<accession>A0A2N5C7Y2</accession>
<evidence type="ECO:0000313" key="3">
    <source>
        <dbReference type="Proteomes" id="UP000234341"/>
    </source>
</evidence>
<dbReference type="OrthoDB" id="8966525at2"/>
<comment type="caution">
    <text evidence="2">The sequence shown here is derived from an EMBL/GenBank/DDBJ whole genome shotgun (WGS) entry which is preliminary data.</text>
</comment>
<evidence type="ECO:0008006" key="4">
    <source>
        <dbReference type="Google" id="ProtNLM"/>
    </source>
</evidence>
<dbReference type="EMBL" id="PJRP01000012">
    <property type="protein sequence ID" value="PLP98290.1"/>
    <property type="molecule type" value="Genomic_DNA"/>
</dbReference>
<protein>
    <recommendedName>
        <fullName evidence="4">Copper resistance protein CopQ</fullName>
    </recommendedName>
</protein>